<proteinExistence type="predicted"/>
<name>A0AAJ0HDH2_9PEZI</name>
<comment type="caution">
    <text evidence="1">The sequence shown here is derived from an EMBL/GenBank/DDBJ whole genome shotgun (WGS) entry which is preliminary data.</text>
</comment>
<dbReference type="InterPro" id="IPR005197">
    <property type="entry name" value="Glyco_hydro_71"/>
</dbReference>
<evidence type="ECO:0000313" key="1">
    <source>
        <dbReference type="EMBL" id="KAK3348867.1"/>
    </source>
</evidence>
<gene>
    <name evidence="1" type="ORF">B0T25DRAFT_230820</name>
</gene>
<dbReference type="CDD" id="cd11577">
    <property type="entry name" value="GH71"/>
    <property type="match status" value="1"/>
</dbReference>
<dbReference type="Proteomes" id="UP001275084">
    <property type="component" value="Unassembled WGS sequence"/>
</dbReference>
<dbReference type="Pfam" id="PF03659">
    <property type="entry name" value="Glyco_hydro_71"/>
    <property type="match status" value="1"/>
</dbReference>
<dbReference type="GO" id="GO:0051118">
    <property type="term" value="F:glucan endo-1,3-alpha-glucosidase activity"/>
    <property type="evidence" value="ECO:0007669"/>
    <property type="project" value="InterPro"/>
</dbReference>
<keyword evidence="2" id="KW-1185">Reference proteome</keyword>
<dbReference type="Gene3D" id="3.20.20.80">
    <property type="entry name" value="Glycosidases"/>
    <property type="match status" value="1"/>
</dbReference>
<protein>
    <submittedName>
        <fullName evidence="1">Glycoside hydrolase</fullName>
    </submittedName>
</protein>
<accession>A0AAJ0HDH2</accession>
<evidence type="ECO:0000313" key="2">
    <source>
        <dbReference type="Proteomes" id="UP001275084"/>
    </source>
</evidence>
<keyword evidence="1" id="KW-0378">Hydrolase</keyword>
<reference evidence="1" key="1">
    <citation type="journal article" date="2023" name="Mol. Phylogenet. Evol.">
        <title>Genome-scale phylogeny and comparative genomics of the fungal order Sordariales.</title>
        <authorList>
            <person name="Hensen N."/>
            <person name="Bonometti L."/>
            <person name="Westerberg I."/>
            <person name="Brannstrom I.O."/>
            <person name="Guillou S."/>
            <person name="Cros-Aarteil S."/>
            <person name="Calhoun S."/>
            <person name="Haridas S."/>
            <person name="Kuo A."/>
            <person name="Mondo S."/>
            <person name="Pangilinan J."/>
            <person name="Riley R."/>
            <person name="LaButti K."/>
            <person name="Andreopoulos B."/>
            <person name="Lipzen A."/>
            <person name="Chen C."/>
            <person name="Yan M."/>
            <person name="Daum C."/>
            <person name="Ng V."/>
            <person name="Clum A."/>
            <person name="Steindorff A."/>
            <person name="Ohm R.A."/>
            <person name="Martin F."/>
            <person name="Silar P."/>
            <person name="Natvig D.O."/>
            <person name="Lalanne C."/>
            <person name="Gautier V."/>
            <person name="Ament-Velasquez S.L."/>
            <person name="Kruys A."/>
            <person name="Hutchinson M.I."/>
            <person name="Powell A.J."/>
            <person name="Barry K."/>
            <person name="Miller A.N."/>
            <person name="Grigoriev I.V."/>
            <person name="Debuchy R."/>
            <person name="Gladieux P."/>
            <person name="Hiltunen Thoren M."/>
            <person name="Johannesson H."/>
        </authorList>
    </citation>
    <scope>NUCLEOTIDE SEQUENCE</scope>
    <source>
        <strain evidence="1">CBS 955.72</strain>
    </source>
</reference>
<dbReference type="EMBL" id="JAUIQD010000005">
    <property type="protein sequence ID" value="KAK3348867.1"/>
    <property type="molecule type" value="Genomic_DNA"/>
</dbReference>
<sequence length="426" mass="45217">MNDLSRAVADITQAQALGLDAFALNVQHPDASWTLSSLEYLFSAAASSASSPSADDGFKLFFSLDMAANPDPATFAPLLRQYTSHPAYYTHLNRPFLSTFRGAAHLSPSAWPPLLSTFPVPPFFVPNFDDWTGAPGAAYTAEFFARFGPALDGAMGWETAWPHAGTAAANDSQYAAADDAANLAAARAAAKAYMMPVSSFQSKHMAWDQNWYRRGGLNLPARLAAALVLQPDFVELLTWNDAGEGHYLGNVWPEAITPEAAELVHDYDHAGWQAVVGPFVRALKAGGRDVTAVYPAQGKAFEGAFWYRPLLKQAGGGGNDRQGMGKPRGWEDAKDAVNLAVVLPGETAGRVAIEVWSGGSVVASFPGVPGLNVHQVEGIRVGEQTVRLVGTDGEVLGHGAGGLHVTDNLGGTGGICNYNYQVVEIV</sequence>
<reference evidence="1" key="2">
    <citation type="submission" date="2023-06" db="EMBL/GenBank/DDBJ databases">
        <authorList>
            <consortium name="Lawrence Berkeley National Laboratory"/>
            <person name="Haridas S."/>
            <person name="Hensen N."/>
            <person name="Bonometti L."/>
            <person name="Westerberg I."/>
            <person name="Brannstrom I.O."/>
            <person name="Guillou S."/>
            <person name="Cros-Aarteil S."/>
            <person name="Calhoun S."/>
            <person name="Kuo A."/>
            <person name="Mondo S."/>
            <person name="Pangilinan J."/>
            <person name="Riley R."/>
            <person name="Labutti K."/>
            <person name="Andreopoulos B."/>
            <person name="Lipzen A."/>
            <person name="Chen C."/>
            <person name="Yanf M."/>
            <person name="Daum C."/>
            <person name="Ng V."/>
            <person name="Clum A."/>
            <person name="Steindorff A."/>
            <person name="Ohm R."/>
            <person name="Martin F."/>
            <person name="Silar P."/>
            <person name="Natvig D."/>
            <person name="Lalanne C."/>
            <person name="Gautier V."/>
            <person name="Ament-Velasquez S.L."/>
            <person name="Kruys A."/>
            <person name="Hutchinson M.I."/>
            <person name="Powell A.J."/>
            <person name="Barry K."/>
            <person name="Miller A.N."/>
            <person name="Grigoriev I.V."/>
            <person name="Debuchy R."/>
            <person name="Gladieux P."/>
            <person name="Thoren M.H."/>
            <person name="Johannesson H."/>
        </authorList>
    </citation>
    <scope>NUCLEOTIDE SEQUENCE</scope>
    <source>
        <strain evidence="1">CBS 955.72</strain>
    </source>
</reference>
<dbReference type="AlphaFoldDB" id="A0AAJ0HDH2"/>
<organism evidence="1 2">
    <name type="scientific">Lasiosphaeria hispida</name>
    <dbReference type="NCBI Taxonomy" id="260671"/>
    <lineage>
        <taxon>Eukaryota</taxon>
        <taxon>Fungi</taxon>
        <taxon>Dikarya</taxon>
        <taxon>Ascomycota</taxon>
        <taxon>Pezizomycotina</taxon>
        <taxon>Sordariomycetes</taxon>
        <taxon>Sordariomycetidae</taxon>
        <taxon>Sordariales</taxon>
        <taxon>Lasiosphaeriaceae</taxon>
        <taxon>Lasiosphaeria</taxon>
    </lineage>
</organism>